<dbReference type="Proteomes" id="UP000541352">
    <property type="component" value="Unassembled WGS sequence"/>
</dbReference>
<name>A0A7W5ZS56_9BACT</name>
<feature type="domain" description="N-acetylmuramidase" evidence="1">
    <location>
        <begin position="21"/>
        <end position="58"/>
    </location>
</feature>
<evidence type="ECO:0000313" key="3">
    <source>
        <dbReference type="Proteomes" id="UP000541352"/>
    </source>
</evidence>
<evidence type="ECO:0000313" key="2">
    <source>
        <dbReference type="EMBL" id="MBB3841121.1"/>
    </source>
</evidence>
<evidence type="ECO:0000259" key="1">
    <source>
        <dbReference type="Pfam" id="PF11860"/>
    </source>
</evidence>
<dbReference type="Pfam" id="PF11860">
    <property type="entry name" value="Muramidase"/>
    <property type="match status" value="2"/>
</dbReference>
<accession>A0A7W5ZS56</accession>
<comment type="caution">
    <text evidence="2">The sequence shown here is derived from an EMBL/GenBank/DDBJ whole genome shotgun (WGS) entry which is preliminary data.</text>
</comment>
<dbReference type="EMBL" id="JACIBY010000014">
    <property type="protein sequence ID" value="MBB3841121.1"/>
    <property type="molecule type" value="Genomic_DNA"/>
</dbReference>
<protein>
    <recommendedName>
        <fullName evidence="1">N-acetylmuramidase domain-containing protein</fullName>
    </recommendedName>
</protein>
<dbReference type="AlphaFoldDB" id="A0A7W5ZS56"/>
<gene>
    <name evidence="2" type="ORF">FHS57_005142</name>
</gene>
<sequence length="179" mass="20225">MKPVLTLVDYQKAALTIGCKVAAIMAVALVESSGDGFDSSGSIKKRFEPHWFKRLSGKTATTFQQAFALDPINTMKATSWGKFQIMGFHFKDLGYSRVNYMVAAFEKGEPEQLEGFIRFVQWKKLEDELKTLNWNGFAYIYNGEDYAKLGYHTKMANAYARYAADSTVQEAEVVVKKND</sequence>
<dbReference type="InterPro" id="IPR024408">
    <property type="entry name" value="Muramidase"/>
</dbReference>
<proteinExistence type="predicted"/>
<organism evidence="2 3">
    <name type="scientific">Runella defluvii</name>
    <dbReference type="NCBI Taxonomy" id="370973"/>
    <lineage>
        <taxon>Bacteria</taxon>
        <taxon>Pseudomonadati</taxon>
        <taxon>Bacteroidota</taxon>
        <taxon>Cytophagia</taxon>
        <taxon>Cytophagales</taxon>
        <taxon>Spirosomataceae</taxon>
        <taxon>Runella</taxon>
    </lineage>
</organism>
<feature type="domain" description="N-acetylmuramidase" evidence="1">
    <location>
        <begin position="62"/>
        <end position="162"/>
    </location>
</feature>
<dbReference type="RefSeq" id="WP_183978583.1">
    <property type="nucleotide sequence ID" value="NZ_JACIBY010000014.1"/>
</dbReference>
<keyword evidence="3" id="KW-1185">Reference proteome</keyword>
<reference evidence="2 3" key="1">
    <citation type="submission" date="2020-08" db="EMBL/GenBank/DDBJ databases">
        <title>Genomic Encyclopedia of Type Strains, Phase IV (KMG-IV): sequencing the most valuable type-strain genomes for metagenomic binning, comparative biology and taxonomic classification.</title>
        <authorList>
            <person name="Goeker M."/>
        </authorList>
    </citation>
    <scope>NUCLEOTIDE SEQUENCE [LARGE SCALE GENOMIC DNA]</scope>
    <source>
        <strain evidence="2 3">DSM 17976</strain>
    </source>
</reference>